<reference evidence="2 3" key="1">
    <citation type="submission" date="2020-10" db="EMBL/GenBank/DDBJ databases">
        <title>The Coptis chinensis genome and diversification of protoberbering-type alkaloids.</title>
        <authorList>
            <person name="Wang B."/>
            <person name="Shu S."/>
            <person name="Song C."/>
            <person name="Liu Y."/>
        </authorList>
    </citation>
    <scope>NUCLEOTIDE SEQUENCE [LARGE SCALE GENOMIC DNA]</scope>
    <source>
        <strain evidence="2">HL-2020</strain>
        <tissue evidence="2">Leaf</tissue>
    </source>
</reference>
<dbReference type="OrthoDB" id="680851at2759"/>
<organism evidence="2 3">
    <name type="scientific">Coptis chinensis</name>
    <dbReference type="NCBI Taxonomy" id="261450"/>
    <lineage>
        <taxon>Eukaryota</taxon>
        <taxon>Viridiplantae</taxon>
        <taxon>Streptophyta</taxon>
        <taxon>Embryophyta</taxon>
        <taxon>Tracheophyta</taxon>
        <taxon>Spermatophyta</taxon>
        <taxon>Magnoliopsida</taxon>
        <taxon>Ranunculales</taxon>
        <taxon>Ranunculaceae</taxon>
        <taxon>Coptidoideae</taxon>
        <taxon>Coptis</taxon>
    </lineage>
</organism>
<dbReference type="AlphaFoldDB" id="A0A835IFG3"/>
<comment type="caution">
    <text evidence="2">The sequence shown here is derived from an EMBL/GenBank/DDBJ whole genome shotgun (WGS) entry which is preliminary data.</text>
</comment>
<evidence type="ECO:0000313" key="2">
    <source>
        <dbReference type="EMBL" id="KAF9614788.1"/>
    </source>
</evidence>
<evidence type="ECO:0000256" key="1">
    <source>
        <dbReference type="SAM" id="Coils"/>
    </source>
</evidence>
<protein>
    <submittedName>
        <fullName evidence="2">Uncharacterized protein</fullName>
    </submittedName>
</protein>
<dbReference type="EMBL" id="JADFTS010000003">
    <property type="protein sequence ID" value="KAF9614788.1"/>
    <property type="molecule type" value="Genomic_DNA"/>
</dbReference>
<name>A0A835IFG3_9MAGN</name>
<dbReference type="PANTHER" id="PTHR34562:SF8">
    <property type="entry name" value="WPP DOMAIN-INTERACTING PROTEIN 1"/>
    <property type="match status" value="1"/>
</dbReference>
<proteinExistence type="predicted"/>
<sequence>MIDKIEIKFFAEIGKEPVVLLDDPTHYFFSDPKFQSVVPEVHGTNSSGQVHFDEIEKSCSMPLEAELIKTQSKVYILEGKLEEALSILEIKESRVVELEGILNETELPKGEPRSSLLSLLERCVEIESELEDLFQKKIEAEVKCLAMRKISRLKVASEDQIAPFEEQKSLLGQRNKILAQVGLFRIVIRHRGSSQDA</sequence>
<feature type="coiled-coil region" evidence="1">
    <location>
        <begin position="116"/>
        <end position="143"/>
    </location>
</feature>
<evidence type="ECO:0000313" key="3">
    <source>
        <dbReference type="Proteomes" id="UP000631114"/>
    </source>
</evidence>
<dbReference type="PANTHER" id="PTHR34562">
    <property type="entry name" value="WPP DOMAIN-INTERACTING PROTEIN 2"/>
    <property type="match status" value="1"/>
</dbReference>
<dbReference type="InterPro" id="IPR044696">
    <property type="entry name" value="WIP1/2/3"/>
</dbReference>
<accession>A0A835IFG3</accession>
<keyword evidence="3" id="KW-1185">Reference proteome</keyword>
<gene>
    <name evidence="2" type="ORF">IFM89_020642</name>
</gene>
<dbReference type="Proteomes" id="UP000631114">
    <property type="component" value="Unassembled WGS sequence"/>
</dbReference>
<keyword evidence="1" id="KW-0175">Coiled coil</keyword>